<proteinExistence type="predicted"/>
<dbReference type="GO" id="GO:1902201">
    <property type="term" value="P:negative regulation of bacterial-type flagellum-dependent cell motility"/>
    <property type="evidence" value="ECO:0007669"/>
    <property type="project" value="TreeGrafter"/>
</dbReference>
<evidence type="ECO:0000259" key="4">
    <source>
        <dbReference type="PROSITE" id="PS50887"/>
    </source>
</evidence>
<dbReference type="PANTHER" id="PTHR45138">
    <property type="entry name" value="REGULATORY COMPONENTS OF SENSORY TRANSDUCTION SYSTEM"/>
    <property type="match status" value="1"/>
</dbReference>
<dbReference type="Pfam" id="PF00990">
    <property type="entry name" value="GGDEF"/>
    <property type="match status" value="1"/>
</dbReference>
<comment type="catalytic activity">
    <reaction evidence="2">
        <text>2 GTP = 3',3'-c-di-GMP + 2 diphosphate</text>
        <dbReference type="Rhea" id="RHEA:24898"/>
        <dbReference type="ChEBI" id="CHEBI:33019"/>
        <dbReference type="ChEBI" id="CHEBI:37565"/>
        <dbReference type="ChEBI" id="CHEBI:58805"/>
        <dbReference type="EC" id="2.7.7.65"/>
    </reaction>
</comment>
<dbReference type="CDD" id="cd01949">
    <property type="entry name" value="GGDEF"/>
    <property type="match status" value="1"/>
</dbReference>
<evidence type="ECO:0000313" key="5">
    <source>
        <dbReference type="EMBL" id="SBW00081.1"/>
    </source>
</evidence>
<evidence type="ECO:0000256" key="3">
    <source>
        <dbReference type="SAM" id="Coils"/>
    </source>
</evidence>
<gene>
    <name evidence="5" type="ORF">KL86APRO_11254</name>
</gene>
<reference evidence="5" key="1">
    <citation type="submission" date="2016-04" db="EMBL/GenBank/DDBJ databases">
        <authorList>
            <person name="Evans L.H."/>
            <person name="Alamgir A."/>
            <person name="Owens N."/>
            <person name="Weber N.D."/>
            <person name="Virtaneva K."/>
            <person name="Barbian K."/>
            <person name="Babar A."/>
            <person name="Rosenke K."/>
        </authorList>
    </citation>
    <scope>NUCLEOTIDE SEQUENCE</scope>
    <source>
        <strain evidence="5">86</strain>
    </source>
</reference>
<protein>
    <recommendedName>
        <fullName evidence="1">diguanylate cyclase</fullName>
        <ecNumber evidence="1">2.7.7.65</ecNumber>
    </recommendedName>
</protein>
<feature type="domain" description="GGDEF" evidence="4">
    <location>
        <begin position="207"/>
        <end position="341"/>
    </location>
</feature>
<keyword evidence="3" id="KW-0175">Coiled coil</keyword>
<dbReference type="GO" id="GO:0005886">
    <property type="term" value="C:plasma membrane"/>
    <property type="evidence" value="ECO:0007669"/>
    <property type="project" value="TreeGrafter"/>
</dbReference>
<sequence length="341" mass="36793">MEEFTDSPEFALATARRASEAMALHGVVPHPRNYALWYAYCAGKLLPLVRAVDAAIAAGQPFTEARCASFYARFVAEPEADPGIEAASESVRQSVLRAMEYVGSAHRAASDYGRTIEAAADRLEDPNSEEVALVLTRAAAETRRFVDVNRSLERNLAASEREISQLREHLEALRRAGRADPVTGLAARRVYDIALKEHVVLAAHDRQPLAVIVMDVDGFAEFRASYGQVMADQVLRLIGRTILENVKGQDTVSRHGDQSFAAILPGTGLAQAEATAESIRAAIAARSIVNRRTRATLGQVTLSLGIAELRNGETHADLMRRAAEALHAAKVGGANRAVCAS</sequence>
<dbReference type="GO" id="GO:0052621">
    <property type="term" value="F:diguanylate cyclase activity"/>
    <property type="evidence" value="ECO:0007669"/>
    <property type="project" value="UniProtKB-EC"/>
</dbReference>
<dbReference type="PROSITE" id="PS50887">
    <property type="entry name" value="GGDEF"/>
    <property type="match status" value="1"/>
</dbReference>
<dbReference type="PANTHER" id="PTHR45138:SF9">
    <property type="entry name" value="DIGUANYLATE CYCLASE DGCM-RELATED"/>
    <property type="match status" value="1"/>
</dbReference>
<dbReference type="InterPro" id="IPR000160">
    <property type="entry name" value="GGDEF_dom"/>
</dbReference>
<dbReference type="EC" id="2.7.7.65" evidence="1"/>
<dbReference type="InterPro" id="IPR029787">
    <property type="entry name" value="Nucleotide_cyclase"/>
</dbReference>
<dbReference type="SMART" id="SM00267">
    <property type="entry name" value="GGDEF"/>
    <property type="match status" value="1"/>
</dbReference>
<dbReference type="Gene3D" id="3.30.70.270">
    <property type="match status" value="1"/>
</dbReference>
<dbReference type="GO" id="GO:0043709">
    <property type="term" value="P:cell adhesion involved in single-species biofilm formation"/>
    <property type="evidence" value="ECO:0007669"/>
    <property type="project" value="TreeGrafter"/>
</dbReference>
<accession>A0A212JKY6</accession>
<dbReference type="InterPro" id="IPR050469">
    <property type="entry name" value="Diguanylate_Cyclase"/>
</dbReference>
<evidence type="ECO:0000256" key="1">
    <source>
        <dbReference type="ARBA" id="ARBA00012528"/>
    </source>
</evidence>
<dbReference type="InterPro" id="IPR043128">
    <property type="entry name" value="Rev_trsase/Diguanyl_cyclase"/>
</dbReference>
<feature type="coiled-coil region" evidence="3">
    <location>
        <begin position="149"/>
        <end position="176"/>
    </location>
</feature>
<organism evidence="5">
    <name type="scientific">uncultured Alphaproteobacteria bacterium</name>
    <dbReference type="NCBI Taxonomy" id="91750"/>
    <lineage>
        <taxon>Bacteria</taxon>
        <taxon>Pseudomonadati</taxon>
        <taxon>Pseudomonadota</taxon>
        <taxon>Alphaproteobacteria</taxon>
        <taxon>environmental samples</taxon>
    </lineage>
</organism>
<dbReference type="EMBL" id="FLUO01000001">
    <property type="protein sequence ID" value="SBW00081.1"/>
    <property type="molecule type" value="Genomic_DNA"/>
</dbReference>
<dbReference type="SUPFAM" id="SSF55073">
    <property type="entry name" value="Nucleotide cyclase"/>
    <property type="match status" value="1"/>
</dbReference>
<dbReference type="AlphaFoldDB" id="A0A212JKY6"/>
<dbReference type="NCBIfam" id="TIGR00254">
    <property type="entry name" value="GGDEF"/>
    <property type="match status" value="1"/>
</dbReference>
<evidence type="ECO:0000256" key="2">
    <source>
        <dbReference type="ARBA" id="ARBA00034247"/>
    </source>
</evidence>
<name>A0A212JKY6_9PROT</name>